<keyword evidence="1" id="KW-0472">Membrane</keyword>
<feature type="transmembrane region" description="Helical" evidence="1">
    <location>
        <begin position="95"/>
        <end position="117"/>
    </location>
</feature>
<dbReference type="OrthoDB" id="5903868at2759"/>
<reference evidence="4" key="1">
    <citation type="submission" date="2017-02" db="UniProtKB">
        <authorList>
            <consortium name="WormBaseParasite"/>
        </authorList>
    </citation>
    <scope>IDENTIFICATION</scope>
</reference>
<sequence>MIFVPKLILLLEIFFSKVSVWRIAYTDGCIAILVIMYAAITGLHAQLLLRQISAVFVGAGSDVVCYFVRGIQEEAPQEFRDKCLLLTLKMFGEHLSLLAVIATFVALISLSNIYYAFITIRK</sequence>
<dbReference type="AlphaFoldDB" id="A0A0N5D938"/>
<keyword evidence="1" id="KW-1133">Transmembrane helix</keyword>
<organism evidence="4">
    <name type="scientific">Thelazia callipaeda</name>
    <name type="common">Oriental eyeworm</name>
    <name type="synonym">Parasitic nematode</name>
    <dbReference type="NCBI Taxonomy" id="103827"/>
    <lineage>
        <taxon>Eukaryota</taxon>
        <taxon>Metazoa</taxon>
        <taxon>Ecdysozoa</taxon>
        <taxon>Nematoda</taxon>
        <taxon>Chromadorea</taxon>
        <taxon>Rhabditida</taxon>
        <taxon>Spirurina</taxon>
        <taxon>Spiruromorpha</taxon>
        <taxon>Thelazioidea</taxon>
        <taxon>Thelaziidae</taxon>
        <taxon>Thelazia</taxon>
    </lineage>
</organism>
<evidence type="ECO:0000313" key="2">
    <source>
        <dbReference type="EMBL" id="VDN07278.1"/>
    </source>
</evidence>
<keyword evidence="1" id="KW-0812">Transmembrane</keyword>
<name>A0A0N5D938_THECL</name>
<evidence type="ECO:0000256" key="1">
    <source>
        <dbReference type="SAM" id="Phobius"/>
    </source>
</evidence>
<dbReference type="WBParaSite" id="TCLT_0000964001-mRNA-1">
    <property type="protein sequence ID" value="TCLT_0000964001-mRNA-1"/>
    <property type="gene ID" value="TCLT_0000964001"/>
</dbReference>
<feature type="transmembrane region" description="Helical" evidence="1">
    <location>
        <begin position="20"/>
        <end position="40"/>
    </location>
</feature>
<proteinExistence type="predicted"/>
<evidence type="ECO:0000313" key="4">
    <source>
        <dbReference type="WBParaSite" id="TCLT_0000964001-mRNA-1"/>
    </source>
</evidence>
<accession>A0A0N5D938</accession>
<dbReference type="Proteomes" id="UP000276776">
    <property type="component" value="Unassembled WGS sequence"/>
</dbReference>
<protein>
    <submittedName>
        <fullName evidence="4">CASP-like protein</fullName>
    </submittedName>
</protein>
<keyword evidence="3" id="KW-1185">Reference proteome</keyword>
<gene>
    <name evidence="2" type="ORF">TCLT_LOCUS9629</name>
</gene>
<reference evidence="2 3" key="2">
    <citation type="submission" date="2018-11" db="EMBL/GenBank/DDBJ databases">
        <authorList>
            <consortium name="Pathogen Informatics"/>
        </authorList>
    </citation>
    <scope>NUCLEOTIDE SEQUENCE [LARGE SCALE GENOMIC DNA]</scope>
</reference>
<dbReference type="EMBL" id="UYYF01004841">
    <property type="protein sequence ID" value="VDN07278.1"/>
    <property type="molecule type" value="Genomic_DNA"/>
</dbReference>
<evidence type="ECO:0000313" key="3">
    <source>
        <dbReference type="Proteomes" id="UP000276776"/>
    </source>
</evidence>